<dbReference type="PANTHER" id="PTHR33164:SF104">
    <property type="entry name" value="TRANSCRIPTIONAL REGULATORY PROTEIN"/>
    <property type="match status" value="1"/>
</dbReference>
<gene>
    <name evidence="2" type="ORF">F5544_31855</name>
</gene>
<organism evidence="2 3">
    <name type="scientific">Nocardia arthritidis</name>
    <dbReference type="NCBI Taxonomy" id="228602"/>
    <lineage>
        <taxon>Bacteria</taxon>
        <taxon>Bacillati</taxon>
        <taxon>Actinomycetota</taxon>
        <taxon>Actinomycetes</taxon>
        <taxon>Mycobacteriales</taxon>
        <taxon>Nocardiaceae</taxon>
        <taxon>Nocardia</taxon>
    </lineage>
</organism>
<dbReference type="SMART" id="SM00347">
    <property type="entry name" value="HTH_MARR"/>
    <property type="match status" value="1"/>
</dbReference>
<evidence type="ECO:0000313" key="3">
    <source>
        <dbReference type="Proteomes" id="UP000503540"/>
    </source>
</evidence>
<dbReference type="PROSITE" id="PS50995">
    <property type="entry name" value="HTH_MARR_2"/>
    <property type="match status" value="1"/>
</dbReference>
<proteinExistence type="predicted"/>
<dbReference type="PRINTS" id="PR00598">
    <property type="entry name" value="HTHMARR"/>
</dbReference>
<dbReference type="Gene3D" id="1.10.10.10">
    <property type="entry name" value="Winged helix-like DNA-binding domain superfamily/Winged helix DNA-binding domain"/>
    <property type="match status" value="1"/>
</dbReference>
<feature type="domain" description="HTH marR-type" evidence="1">
    <location>
        <begin position="52"/>
        <end position="188"/>
    </location>
</feature>
<dbReference type="AlphaFoldDB" id="A0A6G9YM44"/>
<dbReference type="InterPro" id="IPR000835">
    <property type="entry name" value="HTH_MarR-typ"/>
</dbReference>
<dbReference type="Pfam" id="PF12802">
    <property type="entry name" value="MarR_2"/>
    <property type="match status" value="1"/>
</dbReference>
<dbReference type="InterPro" id="IPR036390">
    <property type="entry name" value="WH_DNA-bd_sf"/>
</dbReference>
<dbReference type="KEGG" id="nah:F5544_31855"/>
<dbReference type="GO" id="GO:0003700">
    <property type="term" value="F:DNA-binding transcription factor activity"/>
    <property type="evidence" value="ECO:0007669"/>
    <property type="project" value="InterPro"/>
</dbReference>
<protein>
    <submittedName>
        <fullName evidence="2">MarR family transcriptional regulator</fullName>
    </submittedName>
</protein>
<evidence type="ECO:0000259" key="1">
    <source>
        <dbReference type="PROSITE" id="PS50995"/>
    </source>
</evidence>
<dbReference type="GO" id="GO:0006950">
    <property type="term" value="P:response to stress"/>
    <property type="evidence" value="ECO:0007669"/>
    <property type="project" value="TreeGrafter"/>
</dbReference>
<dbReference type="PANTHER" id="PTHR33164">
    <property type="entry name" value="TRANSCRIPTIONAL REGULATOR, MARR FAMILY"/>
    <property type="match status" value="1"/>
</dbReference>
<dbReference type="InterPro" id="IPR036388">
    <property type="entry name" value="WH-like_DNA-bd_sf"/>
</dbReference>
<dbReference type="EMBL" id="CP046172">
    <property type="protein sequence ID" value="QIS14210.1"/>
    <property type="molecule type" value="Genomic_DNA"/>
</dbReference>
<sequence>MVGAPTLAHPVLKRAGRMVTVICPGRYIFQRCFPGRLMQNVSVGKELEVDDAVTLWGLLLEVQAELQRRLDGNITKVTGLSGIWFEVLLRLARSPEQQLRPTELASMTSFSSGGTTKLVDRIERAGLVERRPDPSDRRATLIAITDAGLAALRKGLAVHVPDLHRYLVDNLTANQARDLERTLRGLRTALADQP</sequence>
<reference evidence="2 3" key="1">
    <citation type="journal article" date="2019" name="ACS Chem. Biol.">
        <title>Identification and Mobilization of a Cryptic Antibiotic Biosynthesis Gene Locus from a Human-Pathogenic Nocardia Isolate.</title>
        <authorList>
            <person name="Herisse M."/>
            <person name="Ishida K."/>
            <person name="Porter J.L."/>
            <person name="Howden B."/>
            <person name="Hertweck C."/>
            <person name="Stinear T.P."/>
            <person name="Pidot S.J."/>
        </authorList>
    </citation>
    <scope>NUCLEOTIDE SEQUENCE [LARGE SCALE GENOMIC DNA]</scope>
    <source>
        <strain evidence="2 3">AUSMDU00012717</strain>
    </source>
</reference>
<dbReference type="SUPFAM" id="SSF46785">
    <property type="entry name" value="Winged helix' DNA-binding domain"/>
    <property type="match status" value="1"/>
</dbReference>
<name>A0A6G9YM44_9NOCA</name>
<accession>A0A6G9YM44</accession>
<dbReference type="InterPro" id="IPR039422">
    <property type="entry name" value="MarR/SlyA-like"/>
</dbReference>
<evidence type="ECO:0000313" key="2">
    <source>
        <dbReference type="EMBL" id="QIS14210.1"/>
    </source>
</evidence>
<keyword evidence="3" id="KW-1185">Reference proteome</keyword>
<dbReference type="Proteomes" id="UP000503540">
    <property type="component" value="Chromosome"/>
</dbReference>